<dbReference type="Proteomes" id="UP000176682">
    <property type="component" value="Unassembled WGS sequence"/>
</dbReference>
<evidence type="ECO:0000256" key="4">
    <source>
        <dbReference type="ARBA" id="ARBA00023014"/>
    </source>
</evidence>
<reference evidence="6 7" key="1">
    <citation type="journal article" date="2016" name="Nat. Commun.">
        <title>Thousands of microbial genomes shed light on interconnected biogeochemical processes in an aquifer system.</title>
        <authorList>
            <person name="Anantharaman K."/>
            <person name="Brown C.T."/>
            <person name="Hug L.A."/>
            <person name="Sharon I."/>
            <person name="Castelle C.J."/>
            <person name="Probst A.J."/>
            <person name="Thomas B.C."/>
            <person name="Singh A."/>
            <person name="Wilkins M.J."/>
            <person name="Karaoz U."/>
            <person name="Brodie E.L."/>
            <person name="Williams K.H."/>
            <person name="Hubbard S.S."/>
            <person name="Banfield J.F."/>
        </authorList>
    </citation>
    <scope>NUCLEOTIDE SEQUENCE [LARGE SCALE GENOMIC DNA]</scope>
</reference>
<dbReference type="InterPro" id="IPR023885">
    <property type="entry name" value="4Fe4S-binding_SPASM_dom"/>
</dbReference>
<feature type="domain" description="Radical SAM core" evidence="5">
    <location>
        <begin position="5"/>
        <end position="220"/>
    </location>
</feature>
<gene>
    <name evidence="6" type="ORF">A2368_01385</name>
</gene>
<dbReference type="AlphaFoldDB" id="A0A1F5FGI5"/>
<dbReference type="CDD" id="cd01335">
    <property type="entry name" value="Radical_SAM"/>
    <property type="match status" value="1"/>
</dbReference>
<dbReference type="PANTHER" id="PTHR11228:SF7">
    <property type="entry name" value="PQQA PEPTIDE CYCLASE"/>
    <property type="match status" value="1"/>
</dbReference>
<keyword evidence="3" id="KW-0408">Iron</keyword>
<dbReference type="GO" id="GO:0003824">
    <property type="term" value="F:catalytic activity"/>
    <property type="evidence" value="ECO:0007669"/>
    <property type="project" value="InterPro"/>
</dbReference>
<dbReference type="InterPro" id="IPR058240">
    <property type="entry name" value="rSAM_sf"/>
</dbReference>
<dbReference type="SFLD" id="SFLDS00029">
    <property type="entry name" value="Radical_SAM"/>
    <property type="match status" value="1"/>
</dbReference>
<dbReference type="PANTHER" id="PTHR11228">
    <property type="entry name" value="RADICAL SAM DOMAIN PROTEIN"/>
    <property type="match status" value="1"/>
</dbReference>
<organism evidence="6 7">
    <name type="scientific">Candidatus Collierbacteria bacterium RIFOXYB1_FULL_49_13</name>
    <dbReference type="NCBI Taxonomy" id="1817728"/>
    <lineage>
        <taxon>Bacteria</taxon>
        <taxon>Candidatus Collieribacteriota</taxon>
    </lineage>
</organism>
<dbReference type="Gene3D" id="3.20.20.70">
    <property type="entry name" value="Aldolase class I"/>
    <property type="match status" value="1"/>
</dbReference>
<dbReference type="InterPro" id="IPR007197">
    <property type="entry name" value="rSAM"/>
</dbReference>
<keyword evidence="4" id="KW-0411">Iron-sulfur</keyword>
<evidence type="ECO:0000256" key="1">
    <source>
        <dbReference type="ARBA" id="ARBA00022691"/>
    </source>
</evidence>
<dbReference type="NCBIfam" id="TIGR04085">
    <property type="entry name" value="rSAM_more_4Fe4S"/>
    <property type="match status" value="1"/>
</dbReference>
<evidence type="ECO:0000256" key="3">
    <source>
        <dbReference type="ARBA" id="ARBA00023004"/>
    </source>
</evidence>
<sequence length="431" mass="47924">MFLSLKSPISVHWEVTGWCNQYCRQCYNYWRKGKPFTEHRSDLLSRSRRVVDAIIRAEVFDVVITGGEPLGVIEIIAPEIARLRDAGISLSLNSNLTLLSPQRVQLLKELGINQILTSIMSACSETHDYLANLDGALVKAVEGIRLALSSGLSVSANMVLMKPNLEDIGITAELVENLGIRHFFVTRVSSPAREEQRHELCISRQEFISALTQELSVLQRFSKTGSLVVYPDCYVEGNTQLRQMFGGKTCSAGRTSMTIGFDGQTRPCPQLPQVYGDVDQLQSSWHSMSMYRDTTLLPSACNQCPAATSCLGGCKYEGYVATGELTGIDPQCDPASYVPPISQSSNTAIPDLKCSYAFQNFKWRSEDFGAVLLVGKNSWLPVDHVLYQFFVQQGSREFAPSQLADVLQVSLSEISLTIRILLDMKILEERR</sequence>
<dbReference type="InterPro" id="IPR006638">
    <property type="entry name" value="Elp3/MiaA/NifB-like_rSAM"/>
</dbReference>
<comment type="caution">
    <text evidence="6">The sequence shown here is derived from an EMBL/GenBank/DDBJ whole genome shotgun (WGS) entry which is preliminary data.</text>
</comment>
<evidence type="ECO:0000259" key="5">
    <source>
        <dbReference type="PROSITE" id="PS51918"/>
    </source>
</evidence>
<dbReference type="GO" id="GO:0051536">
    <property type="term" value="F:iron-sulfur cluster binding"/>
    <property type="evidence" value="ECO:0007669"/>
    <property type="project" value="UniProtKB-KW"/>
</dbReference>
<proteinExistence type="predicted"/>
<dbReference type="SUPFAM" id="SSF102114">
    <property type="entry name" value="Radical SAM enzymes"/>
    <property type="match status" value="1"/>
</dbReference>
<dbReference type="Pfam" id="PF04055">
    <property type="entry name" value="Radical_SAM"/>
    <property type="match status" value="1"/>
</dbReference>
<accession>A0A1F5FGI5</accession>
<dbReference type="GO" id="GO:0046872">
    <property type="term" value="F:metal ion binding"/>
    <property type="evidence" value="ECO:0007669"/>
    <property type="project" value="UniProtKB-KW"/>
</dbReference>
<keyword evidence="1" id="KW-0949">S-adenosyl-L-methionine</keyword>
<protein>
    <recommendedName>
        <fullName evidence="5">Radical SAM core domain-containing protein</fullName>
    </recommendedName>
</protein>
<dbReference type="InterPro" id="IPR050377">
    <property type="entry name" value="Radical_SAM_PqqE_MftC-like"/>
</dbReference>
<evidence type="ECO:0000256" key="2">
    <source>
        <dbReference type="ARBA" id="ARBA00022723"/>
    </source>
</evidence>
<evidence type="ECO:0000313" key="6">
    <source>
        <dbReference type="EMBL" id="OGD78726.1"/>
    </source>
</evidence>
<dbReference type="SMART" id="SM00729">
    <property type="entry name" value="Elp3"/>
    <property type="match status" value="1"/>
</dbReference>
<evidence type="ECO:0000313" key="7">
    <source>
        <dbReference type="Proteomes" id="UP000176682"/>
    </source>
</evidence>
<name>A0A1F5FGI5_9BACT</name>
<dbReference type="SFLD" id="SFLDG01067">
    <property type="entry name" value="SPASM/twitch_domain_containing"/>
    <property type="match status" value="1"/>
</dbReference>
<dbReference type="EMBL" id="MFAM01000038">
    <property type="protein sequence ID" value="OGD78726.1"/>
    <property type="molecule type" value="Genomic_DNA"/>
</dbReference>
<dbReference type="InterPro" id="IPR013785">
    <property type="entry name" value="Aldolase_TIM"/>
</dbReference>
<dbReference type="PROSITE" id="PS51918">
    <property type="entry name" value="RADICAL_SAM"/>
    <property type="match status" value="1"/>
</dbReference>
<keyword evidence="2" id="KW-0479">Metal-binding</keyword>